<accession>A0A1I8GLS9</accession>
<feature type="compositionally biased region" description="Low complexity" evidence="15">
    <location>
        <begin position="862"/>
        <end position="875"/>
    </location>
</feature>
<dbReference type="Gene3D" id="2.40.240.10">
    <property type="entry name" value="Ribosomal Protein L25, Chain P"/>
    <property type="match status" value="1"/>
</dbReference>
<dbReference type="InterPro" id="IPR036282">
    <property type="entry name" value="Glutathione-S-Trfase_C_sf"/>
</dbReference>
<evidence type="ECO:0000259" key="16">
    <source>
        <dbReference type="PROSITE" id="PS50862"/>
    </source>
</evidence>
<dbReference type="CDD" id="cd00862">
    <property type="entry name" value="ProRS_anticodon_zinc"/>
    <property type="match status" value="1"/>
</dbReference>
<dbReference type="WBParaSite" id="maker-uti_cns_0002280-snap-gene-0.8-mRNA-1">
    <property type="protein sequence ID" value="maker-uti_cns_0002280-snap-gene-0.8-mRNA-1"/>
    <property type="gene ID" value="maker-uti_cns_0002280-snap-gene-0.8"/>
</dbReference>
<evidence type="ECO:0000256" key="5">
    <source>
        <dbReference type="ARBA" id="ARBA00022490"/>
    </source>
</evidence>
<evidence type="ECO:0000256" key="11">
    <source>
        <dbReference type="ARBA" id="ARBA00022917"/>
    </source>
</evidence>
<dbReference type="SUPFAM" id="SSF64586">
    <property type="entry name" value="C-terminal domain of ProRS"/>
    <property type="match status" value="1"/>
</dbReference>
<dbReference type="InterPro" id="IPR049437">
    <property type="entry name" value="tRNA-synt_1c_C2"/>
</dbReference>
<proteinExistence type="inferred from homology"/>
<dbReference type="FunFam" id="3.30.110.30:FF:000001">
    <property type="entry name" value="Bifunctional glutamate/proline--tRNA ligase"/>
    <property type="match status" value="1"/>
</dbReference>
<keyword evidence="10" id="KW-0694">RNA-binding</keyword>
<dbReference type="CDD" id="cd01200">
    <property type="entry name" value="WHEPGMRS_RNA"/>
    <property type="match status" value="1"/>
</dbReference>
<organism evidence="18 19">
    <name type="scientific">Macrostomum lignano</name>
    <dbReference type="NCBI Taxonomy" id="282301"/>
    <lineage>
        <taxon>Eukaryota</taxon>
        <taxon>Metazoa</taxon>
        <taxon>Spiralia</taxon>
        <taxon>Lophotrochozoa</taxon>
        <taxon>Platyhelminthes</taxon>
        <taxon>Rhabditophora</taxon>
        <taxon>Macrostomorpha</taxon>
        <taxon>Macrostomida</taxon>
        <taxon>Macrostomidae</taxon>
        <taxon>Macrostomum</taxon>
    </lineage>
</organism>
<dbReference type="Pfam" id="PF00749">
    <property type="entry name" value="tRNA-synt_1c"/>
    <property type="match status" value="1"/>
</dbReference>
<evidence type="ECO:0000256" key="7">
    <source>
        <dbReference type="ARBA" id="ARBA00022598"/>
    </source>
</evidence>
<evidence type="ECO:0000313" key="18">
    <source>
        <dbReference type="Proteomes" id="UP000095280"/>
    </source>
</evidence>
<dbReference type="SUPFAM" id="SSF52954">
    <property type="entry name" value="Class II aaRS ABD-related"/>
    <property type="match status" value="1"/>
</dbReference>
<dbReference type="Gene3D" id="3.30.930.10">
    <property type="entry name" value="Bira Bifunctional Protein, Domain 2"/>
    <property type="match status" value="2"/>
</dbReference>
<dbReference type="Pfam" id="PF03950">
    <property type="entry name" value="tRNA-synt_1c_C"/>
    <property type="match status" value="1"/>
</dbReference>
<dbReference type="Gene3D" id="3.40.50.800">
    <property type="entry name" value="Anticodon-binding domain"/>
    <property type="match status" value="1"/>
</dbReference>
<dbReference type="CDD" id="cd00936">
    <property type="entry name" value="WEPRS_RNA"/>
    <property type="match status" value="3"/>
</dbReference>
<dbReference type="FunFam" id="1.10.1160.10:FF:000001">
    <property type="entry name" value="Glutamine--tRNA ligase"/>
    <property type="match status" value="1"/>
</dbReference>
<evidence type="ECO:0000256" key="3">
    <source>
        <dbReference type="ARBA" id="ARBA00012831"/>
    </source>
</evidence>
<feature type="domain" description="WHEP-TRS" evidence="17">
    <location>
        <begin position="726"/>
        <end position="782"/>
    </location>
</feature>
<dbReference type="InterPro" id="IPR014729">
    <property type="entry name" value="Rossmann-like_a/b/a_fold"/>
</dbReference>
<evidence type="ECO:0000256" key="4">
    <source>
        <dbReference type="ARBA" id="ARBA00012835"/>
    </source>
</evidence>
<keyword evidence="8" id="KW-0547">Nucleotide-binding</keyword>
<dbReference type="Gene3D" id="3.30.110.30">
    <property type="entry name" value="C-terminal domain of ProRS"/>
    <property type="match status" value="1"/>
</dbReference>
<dbReference type="InterPro" id="IPR016061">
    <property type="entry name" value="Pro-tRNA_ligase_II_C"/>
</dbReference>
<keyword evidence="18" id="KW-1185">Reference proteome</keyword>
<dbReference type="SUPFAM" id="SSF47060">
    <property type="entry name" value="S15/NS1 RNA-binding domain"/>
    <property type="match status" value="5"/>
</dbReference>
<evidence type="ECO:0000256" key="12">
    <source>
        <dbReference type="ARBA" id="ARBA00023146"/>
    </source>
</evidence>
<dbReference type="InterPro" id="IPR009068">
    <property type="entry name" value="uS15_NS1_RNA-bd_sf"/>
</dbReference>
<evidence type="ECO:0000256" key="9">
    <source>
        <dbReference type="ARBA" id="ARBA00022840"/>
    </source>
</evidence>
<dbReference type="Pfam" id="PF03129">
    <property type="entry name" value="HGTP_anticodon"/>
    <property type="match status" value="1"/>
</dbReference>
<evidence type="ECO:0000256" key="1">
    <source>
        <dbReference type="ARBA" id="ARBA00004496"/>
    </source>
</evidence>
<dbReference type="InterPro" id="IPR036621">
    <property type="entry name" value="Anticodon-bd_dom_sf"/>
</dbReference>
<dbReference type="Gene3D" id="3.40.50.620">
    <property type="entry name" value="HUPs"/>
    <property type="match status" value="1"/>
</dbReference>
<feature type="region of interest" description="Disordered" evidence="15">
    <location>
        <begin position="861"/>
        <end position="885"/>
    </location>
</feature>
<dbReference type="SMART" id="SM00991">
    <property type="entry name" value="WHEP-TRS"/>
    <property type="match status" value="5"/>
</dbReference>
<dbReference type="InterPro" id="IPR020058">
    <property type="entry name" value="Glu/Gln-tRNA-synth_Ib_cat-dom"/>
</dbReference>
<dbReference type="FunFam" id="3.90.800.10:FF:000001">
    <property type="entry name" value="Glutamine--tRNA ligase"/>
    <property type="match status" value="1"/>
</dbReference>
<keyword evidence="9" id="KW-0067">ATP-binding</keyword>
<dbReference type="Gene3D" id="1.10.287.10">
    <property type="entry name" value="S15/NS1, RNA-binding"/>
    <property type="match status" value="5"/>
</dbReference>
<dbReference type="GO" id="GO:0006424">
    <property type="term" value="P:glutamyl-tRNA aminoacylation"/>
    <property type="evidence" value="ECO:0007669"/>
    <property type="project" value="InterPro"/>
</dbReference>
<dbReference type="GO" id="GO:0017102">
    <property type="term" value="C:methionyl glutamyl tRNA synthetase complex"/>
    <property type="evidence" value="ECO:0007669"/>
    <property type="project" value="TreeGrafter"/>
</dbReference>
<dbReference type="PROSITE" id="PS51185">
    <property type="entry name" value="WHEP_TRS_2"/>
    <property type="match status" value="4"/>
</dbReference>
<dbReference type="GO" id="GO:0005829">
    <property type="term" value="C:cytosol"/>
    <property type="evidence" value="ECO:0007669"/>
    <property type="project" value="TreeGrafter"/>
</dbReference>
<dbReference type="PROSITE" id="PS50862">
    <property type="entry name" value="AA_TRNA_LIGASE_II"/>
    <property type="match status" value="1"/>
</dbReference>
<reference evidence="19" key="1">
    <citation type="submission" date="2016-11" db="UniProtKB">
        <authorList>
            <consortium name="WormBaseParasite"/>
        </authorList>
    </citation>
    <scope>IDENTIFICATION</scope>
</reference>
<dbReference type="Pfam" id="PF20974">
    <property type="entry name" value="tRNA-synt_1c_C2"/>
    <property type="match status" value="1"/>
</dbReference>
<keyword evidence="7" id="KW-0436">Ligase</keyword>
<dbReference type="InterPro" id="IPR020061">
    <property type="entry name" value="Glu_tRNA_lig_a-bdl"/>
</dbReference>
<comment type="catalytic activity">
    <reaction evidence="14">
        <text>tRNA(Glu) + L-glutamate + ATP = L-glutamyl-tRNA(Glu) + AMP + diphosphate</text>
        <dbReference type="Rhea" id="RHEA:23540"/>
        <dbReference type="Rhea" id="RHEA-COMP:9663"/>
        <dbReference type="Rhea" id="RHEA-COMP:9680"/>
        <dbReference type="ChEBI" id="CHEBI:29985"/>
        <dbReference type="ChEBI" id="CHEBI:30616"/>
        <dbReference type="ChEBI" id="CHEBI:33019"/>
        <dbReference type="ChEBI" id="CHEBI:78442"/>
        <dbReference type="ChEBI" id="CHEBI:78520"/>
        <dbReference type="ChEBI" id="CHEBI:456215"/>
        <dbReference type="EC" id="6.1.1.17"/>
    </reaction>
</comment>
<dbReference type="SUPFAM" id="SSF50715">
    <property type="entry name" value="Ribosomal protein L25-like"/>
    <property type="match status" value="1"/>
</dbReference>
<keyword evidence="12" id="KW-0030">Aminoacyl-tRNA synthetase</keyword>
<dbReference type="FunFam" id="1.10.287.10:FF:000006">
    <property type="entry name" value="Bifunctional glutamate/proline--tRNA ligase"/>
    <property type="match status" value="1"/>
</dbReference>
<evidence type="ECO:0000256" key="13">
    <source>
        <dbReference type="ARBA" id="ARBA00030865"/>
    </source>
</evidence>
<dbReference type="Gene3D" id="3.90.800.10">
    <property type="entry name" value="Glutamyl-tRNA Synthetase, Domain 3"/>
    <property type="match status" value="1"/>
</dbReference>
<dbReference type="PANTHER" id="PTHR43097:SF5">
    <property type="entry name" value="GLUTAMATE--TRNA LIGASE"/>
    <property type="match status" value="1"/>
</dbReference>
<protein>
    <recommendedName>
        <fullName evidence="13">Glutamyl-tRNA synthetase</fullName>
        <ecNumber evidence="3">6.1.1.15</ecNumber>
        <ecNumber evidence="4">6.1.1.17</ecNumber>
    </recommendedName>
</protein>
<dbReference type="PROSITE" id="PS00178">
    <property type="entry name" value="AA_TRNA_LIGASE_I"/>
    <property type="match status" value="1"/>
</dbReference>
<evidence type="ECO:0000313" key="19">
    <source>
        <dbReference type="WBParaSite" id="maker-uti_cns_0002280-snap-gene-0.8-mRNA-1"/>
    </source>
</evidence>
<dbReference type="InterPro" id="IPR001412">
    <property type="entry name" value="aa-tRNA-synth_I_CS"/>
</dbReference>
<dbReference type="GO" id="GO:0003723">
    <property type="term" value="F:RNA binding"/>
    <property type="evidence" value="ECO:0007669"/>
    <property type="project" value="UniProtKB-KW"/>
</dbReference>
<evidence type="ECO:0000256" key="15">
    <source>
        <dbReference type="SAM" id="MobiDB-lite"/>
    </source>
</evidence>
<dbReference type="SMART" id="SM00946">
    <property type="entry name" value="ProRS-C_1"/>
    <property type="match status" value="1"/>
</dbReference>
<dbReference type="Gene3D" id="1.20.1050.130">
    <property type="match status" value="1"/>
</dbReference>
<evidence type="ECO:0000259" key="17">
    <source>
        <dbReference type="PROSITE" id="PS51185"/>
    </source>
</evidence>
<dbReference type="FunFam" id="3.30.930.10:FF:000215">
    <property type="entry name" value="Proline--tRNA ligase cytoplasmic"/>
    <property type="match status" value="1"/>
</dbReference>
<feature type="domain" description="WHEP-TRS" evidence="17">
    <location>
        <begin position="1009"/>
        <end position="1065"/>
    </location>
</feature>
<dbReference type="PROSITE" id="PS00762">
    <property type="entry name" value="WHEP_TRS_1"/>
    <property type="match status" value="2"/>
</dbReference>
<feature type="domain" description="WHEP-TRS" evidence="17">
    <location>
        <begin position="886"/>
        <end position="942"/>
    </location>
</feature>
<keyword evidence="11" id="KW-0648">Protein biosynthesis</keyword>
<dbReference type="InterPro" id="IPR020059">
    <property type="entry name" value="Glu/Gln-tRNA-synth_Ib_codon-bd"/>
</dbReference>
<dbReference type="InterPro" id="IPR045864">
    <property type="entry name" value="aa-tRNA-synth_II/BPL/LPL"/>
</dbReference>
<comment type="similarity">
    <text evidence="2">Belongs to the class-I aminoacyl-tRNA synthetase family. Glutamate--tRNA ligase type 2 subfamily.</text>
</comment>
<dbReference type="GO" id="GO:0004827">
    <property type="term" value="F:proline-tRNA ligase activity"/>
    <property type="evidence" value="ECO:0007669"/>
    <property type="project" value="UniProtKB-EC"/>
</dbReference>
<dbReference type="SUPFAM" id="SSF47616">
    <property type="entry name" value="GST C-terminal domain-like"/>
    <property type="match status" value="1"/>
</dbReference>
<dbReference type="SUPFAM" id="SSF52374">
    <property type="entry name" value="Nucleotidylyl transferase"/>
    <property type="match status" value="1"/>
</dbReference>
<dbReference type="InterPro" id="IPR004526">
    <property type="entry name" value="Glu-tRNA-synth_arc/euk"/>
</dbReference>
<dbReference type="EC" id="6.1.1.17" evidence="4"/>
<evidence type="ECO:0000256" key="10">
    <source>
        <dbReference type="ARBA" id="ARBA00022884"/>
    </source>
</evidence>
<dbReference type="GO" id="GO:0017101">
    <property type="term" value="C:aminoacyl-tRNA synthetase multienzyme complex"/>
    <property type="evidence" value="ECO:0007669"/>
    <property type="project" value="UniProtKB-ARBA"/>
</dbReference>
<dbReference type="Pfam" id="PF09180">
    <property type="entry name" value="ProRS-C_1"/>
    <property type="match status" value="1"/>
</dbReference>
<dbReference type="NCBIfam" id="TIGR00463">
    <property type="entry name" value="gltX_arch"/>
    <property type="match status" value="1"/>
</dbReference>
<feature type="domain" description="Aminoacyl-transfer RNA synthetases class-II family profile" evidence="16">
    <location>
        <begin position="1138"/>
        <end position="1289"/>
    </location>
</feature>
<feature type="domain" description="WHEP-TRS" evidence="17">
    <location>
        <begin position="804"/>
        <end position="860"/>
    </location>
</feature>
<dbReference type="InterPro" id="IPR050132">
    <property type="entry name" value="Gln/Glu-tRNA_Ligase"/>
</dbReference>
<dbReference type="Pfam" id="PF00458">
    <property type="entry name" value="WHEP-TRS"/>
    <property type="match status" value="5"/>
</dbReference>
<evidence type="ECO:0000256" key="2">
    <source>
        <dbReference type="ARBA" id="ARBA00008927"/>
    </source>
</evidence>
<dbReference type="FunFam" id="3.40.50.620:FF:000070">
    <property type="entry name" value="Bifunctional glutamate/proline--tRNA ligase"/>
    <property type="match status" value="1"/>
</dbReference>
<dbReference type="EC" id="6.1.1.15" evidence="3"/>
<dbReference type="InterPro" id="IPR006195">
    <property type="entry name" value="aa-tRNA-synth_II"/>
</dbReference>
<dbReference type="GO" id="GO:0006433">
    <property type="term" value="P:prolyl-tRNA aminoacylation"/>
    <property type="evidence" value="ECO:0007669"/>
    <property type="project" value="InterPro"/>
</dbReference>
<dbReference type="InterPro" id="IPR011035">
    <property type="entry name" value="Ribosomal_bL25/Gln-tRNA_synth"/>
</dbReference>
<dbReference type="SUPFAM" id="SSF55681">
    <property type="entry name" value="Class II aaRS and biotin synthetases"/>
    <property type="match status" value="1"/>
</dbReference>
<dbReference type="Pfam" id="PF00587">
    <property type="entry name" value="tRNA-synt_2b"/>
    <property type="match status" value="1"/>
</dbReference>
<dbReference type="FunFam" id="3.40.50.800:FF:000005">
    <property type="entry name" value="bifunctional glutamate/proline--tRNA ligase"/>
    <property type="match status" value="1"/>
</dbReference>
<evidence type="ECO:0000256" key="8">
    <source>
        <dbReference type="ARBA" id="ARBA00022741"/>
    </source>
</evidence>
<keyword evidence="6" id="KW-0597">Phosphoprotein</keyword>
<dbReference type="PANTHER" id="PTHR43097">
    <property type="entry name" value="GLUTAMINE-TRNA LIGASE"/>
    <property type="match status" value="1"/>
</dbReference>
<evidence type="ECO:0000256" key="6">
    <source>
        <dbReference type="ARBA" id="ARBA00022553"/>
    </source>
</evidence>
<name>A0A1I8GLS9_9PLAT</name>
<dbReference type="GO" id="GO:0004818">
    <property type="term" value="F:glutamate-tRNA ligase activity"/>
    <property type="evidence" value="ECO:0007669"/>
    <property type="project" value="UniProtKB-EC"/>
</dbReference>
<dbReference type="InterPro" id="IPR020056">
    <property type="entry name" value="Rbsml_bL25/Gln-tRNA_synth_N"/>
</dbReference>
<dbReference type="Gene3D" id="1.10.1160.10">
    <property type="entry name" value="Glutamyl-trna Synthetase, Domain 2"/>
    <property type="match status" value="1"/>
</dbReference>
<sequence>MEILQQAVTNYCKLDKKLDSCTTISELYDRIGGTELGASLLCTANPEQQLQVTHWVRYSLLHLRQRPDLLASALAHATYLVGGSLSLADLAVWAQLSCCPRWQAARKAGAAQAEIERHFRLIGAEVGDAVGALKAPATAAPGDSGAAGMKFEEGGKFRDLSGAVHGEVVVRFPPEASGYLHVGHAKAALLNQHYRNSCGGRLIMRFDDTNPAKETAEFEQVILEDVAALGITYDHFSHTSDHFDRMMQLCERMLREGKAFVDDTDPEAMKAEREKRVESRNRNNSVEQNMRLWEEMKAGTPLGCRCCVRAKIDMQSDNGCMRDPTIYRCKNEPHLRTGTKYKVYPTYDFACPIVDSLEGVTHALRTLEYKDRDAQYNWFIDALGLRRPLLEEFSRLALQNTVLSKRKLTWFVNEGLVDGWDDPRFPTVRGILRRGMTLEGLRQFILAQGFAKSNATMEWDKIWAFNKKVIDPVAPRYTALFKKEAVPVRVALHPKNADVGTKTMWHWRELLIEGADAQTLHEGELVTFINWGNLCVTRLVRAPDGRVTEVEAELRLDNTDYKKTLKVTWLANLPANLVPAVCVHYDHIISKPLVGKDEDFRQFVNRNSKRQELMLGDEGLANLRKGDIIQLQRRGFFICDEPAGESAYSGCAMPCYLIAVPDGHQKEMPTSGSKHKEAPAGQEAKASTGGRVSSKGAAGKAASKKASSPPAVTATVNGGGPGPDARSLDLLRQIEAQGNLVREMKAAKADNNAVQVELKKLLQLKADFKSHSGQDWKPDLLQKASAADPATAAAPPPQGSGLQQFKPLLEKIAAQGDLVRDLKAKKADQAAIKSAVDQLLQLKADFKSHSGQDWKPELLQKATPAAPAAAPATAAAPPPQGSGLQQFKPLLEKIAAQGDLVRDLKAKKADQAAVKPAVDQLLALKAEFKAQSGMDHKPDLIKQLDQQLQAAGASVGLDQLRQIKAAGDRVRAMKESGAGKAELQPALDQLMQAKAQFKQATGKERGMADADAIKSEIDQLGDKIRGLKAGGADKSVVDIEVAALKELKQRYKDLTGVELAGGRPNKKTKETAKPPPVQDDQDDAGRKHQTRLGMEASKADNLADWYSQVITKSELIEYYDISGCYILRPWAYSIWEMVNQWNNVVRWEFKHPQPFLRTREFLWHEGHTAFATREEAEVEVMEILAMYEYVYENLMAVPVIKGRKTEKEKFAGGDYTTTVEVYIGASGRAIQGATSHHLGQNFSQMFDIVFEDPATGEKRHVHQNSWAITTRSIGVMVMVHGDDKGLVLPPRLAAHQLVLVPCGLTVRTTEEAKRALLDKCNSLAAELRACGLRVHADLREHYSPGWKFNHWELKGVPVRIEVGPRDMAAKQVVAAIRYSGEKRTLPEEGLAASLQALLDSVQSEMFARAKAEQDARLSVCPDLASLCAALDKQHLILAPFCGDPDCEDLIKKDSARNAIVEEGAPSMGAKSLCIPFNQPDEIGPDTKCVHSHCGRKPQFYTLFGRSY</sequence>
<dbReference type="HAMAP" id="MF_02076">
    <property type="entry name" value="Glu_tRNA_synth_type2"/>
    <property type="match status" value="1"/>
</dbReference>
<dbReference type="InterPro" id="IPR004154">
    <property type="entry name" value="Anticodon-bd"/>
</dbReference>
<feature type="compositionally biased region" description="Low complexity" evidence="15">
    <location>
        <begin position="693"/>
        <end position="711"/>
    </location>
</feature>
<evidence type="ECO:0000256" key="14">
    <source>
        <dbReference type="ARBA" id="ARBA00048351"/>
    </source>
</evidence>
<dbReference type="InterPro" id="IPR000924">
    <property type="entry name" value="Glu/Gln-tRNA-synth"/>
</dbReference>
<dbReference type="PRINTS" id="PR00987">
    <property type="entry name" value="TRNASYNTHGLU"/>
</dbReference>
<feature type="region of interest" description="Disordered" evidence="15">
    <location>
        <begin position="666"/>
        <end position="726"/>
    </location>
</feature>
<dbReference type="InterPro" id="IPR002314">
    <property type="entry name" value="aa-tRNA-synt_IIb"/>
</dbReference>
<dbReference type="GO" id="GO:0005524">
    <property type="term" value="F:ATP binding"/>
    <property type="evidence" value="ECO:0007669"/>
    <property type="project" value="UniProtKB-KW"/>
</dbReference>
<dbReference type="InterPro" id="IPR017449">
    <property type="entry name" value="Pro-tRNA_synth_II"/>
</dbReference>
<comment type="subcellular location">
    <subcellularLocation>
        <location evidence="1">Cytoplasm</location>
    </subcellularLocation>
</comment>
<keyword evidence="5" id="KW-0963">Cytoplasm</keyword>
<dbReference type="InterPro" id="IPR000738">
    <property type="entry name" value="WHEP-TRS_dom"/>
</dbReference>
<feature type="region of interest" description="Disordered" evidence="15">
    <location>
        <begin position="1058"/>
        <end position="1091"/>
    </location>
</feature>
<dbReference type="Proteomes" id="UP000095280">
    <property type="component" value="Unplaced"/>
</dbReference>